<sequence length="200" mass="22097">MANQLGPVSGFILDAEKEPVLFIAGDTVWHKDVNEAIIRYCSDVIILYAGAASSSCIWRLTNLYSKRWGDDLFIMAALMMNPELLPIAFDDAINGQNLERVIALYTEDASMRTQFDELLTGTDAIVSGISRMFLAKPYLKNTVKRSIIAGDIALLIVDWVMELTDSTGQRFTTTGTATNVAKQMADGSWRLHVTNPLGIM</sequence>
<dbReference type="Gene3D" id="3.10.450.50">
    <property type="match status" value="1"/>
</dbReference>
<organism evidence="2 3">
    <name type="scientific">Paenibacillus hexagrammi</name>
    <dbReference type="NCBI Taxonomy" id="2908839"/>
    <lineage>
        <taxon>Bacteria</taxon>
        <taxon>Bacillati</taxon>
        <taxon>Bacillota</taxon>
        <taxon>Bacilli</taxon>
        <taxon>Bacillales</taxon>
        <taxon>Paenibacillaceae</taxon>
        <taxon>Paenibacillus</taxon>
    </lineage>
</organism>
<dbReference type="InterPro" id="IPR032710">
    <property type="entry name" value="NTF2-like_dom_sf"/>
</dbReference>
<protein>
    <submittedName>
        <fullName evidence="2">Nuclear transport factor 2 family protein</fullName>
    </submittedName>
</protein>
<name>A0ABY3SK72_9BACL</name>
<dbReference type="EMBL" id="CP090978">
    <property type="protein sequence ID" value="UJF33780.1"/>
    <property type="molecule type" value="Genomic_DNA"/>
</dbReference>
<dbReference type="Proteomes" id="UP001649230">
    <property type="component" value="Chromosome"/>
</dbReference>
<dbReference type="Pfam" id="PF12680">
    <property type="entry name" value="SnoaL_2"/>
    <property type="match status" value="1"/>
</dbReference>
<evidence type="ECO:0000313" key="2">
    <source>
        <dbReference type="EMBL" id="UJF33780.1"/>
    </source>
</evidence>
<feature type="domain" description="SnoaL-like" evidence="1">
    <location>
        <begin position="89"/>
        <end position="178"/>
    </location>
</feature>
<evidence type="ECO:0000313" key="3">
    <source>
        <dbReference type="Proteomes" id="UP001649230"/>
    </source>
</evidence>
<dbReference type="RefSeq" id="WP_235120171.1">
    <property type="nucleotide sequence ID" value="NZ_CP090978.1"/>
</dbReference>
<dbReference type="InterPro" id="IPR037401">
    <property type="entry name" value="SnoaL-like"/>
</dbReference>
<accession>A0ABY3SK72</accession>
<evidence type="ECO:0000259" key="1">
    <source>
        <dbReference type="Pfam" id="PF12680"/>
    </source>
</evidence>
<reference evidence="2 3" key="1">
    <citation type="journal article" date="2024" name="Int. J. Syst. Evol. Microbiol.">
        <title>Paenibacillus hexagrammi sp. nov., a novel bacterium isolated from the gut content of Hexagrammos agrammus.</title>
        <authorList>
            <person name="Jung H.K."/>
            <person name="Kim D.G."/>
            <person name="Zin H."/>
            <person name="Park J."/>
            <person name="Jung H."/>
            <person name="Kim Y.O."/>
            <person name="Kong H.J."/>
            <person name="Kim J.W."/>
            <person name="Kim Y.S."/>
        </authorList>
    </citation>
    <scope>NUCLEOTIDE SEQUENCE [LARGE SCALE GENOMIC DNA]</scope>
    <source>
        <strain evidence="2 3">YPD9-1</strain>
    </source>
</reference>
<dbReference type="SUPFAM" id="SSF54427">
    <property type="entry name" value="NTF2-like"/>
    <property type="match status" value="1"/>
</dbReference>
<gene>
    <name evidence="2" type="ORF">L0M14_00470</name>
</gene>
<proteinExistence type="predicted"/>
<keyword evidence="3" id="KW-1185">Reference proteome</keyword>